<dbReference type="Gene3D" id="3.60.20.10">
    <property type="entry name" value="Glutamine Phosphoribosylpyrophosphate, subunit 1, domain 1"/>
    <property type="match status" value="1"/>
</dbReference>
<keyword evidence="4" id="KW-1185">Reference proteome</keyword>
<dbReference type="FunCoup" id="S7W815">
    <property type="interactions" value="335"/>
</dbReference>
<dbReference type="InParanoid" id="S7W815"/>
<protein>
    <submittedName>
        <fullName evidence="3">Proteasome B-type subunit</fullName>
    </submittedName>
</protein>
<dbReference type="InterPro" id="IPR029055">
    <property type="entry name" value="Ntn_hydrolases_N"/>
</dbReference>
<organism evidence="3 4">
    <name type="scientific">Spraguea lophii (strain 42_110)</name>
    <name type="common">Microsporidian parasite</name>
    <dbReference type="NCBI Taxonomy" id="1358809"/>
    <lineage>
        <taxon>Eukaryota</taxon>
        <taxon>Fungi</taxon>
        <taxon>Fungi incertae sedis</taxon>
        <taxon>Microsporidia</taxon>
        <taxon>Spragueidae</taxon>
        <taxon>Spraguea</taxon>
    </lineage>
</organism>
<dbReference type="PANTHER" id="PTHR11599">
    <property type="entry name" value="PROTEASOME SUBUNIT ALPHA/BETA"/>
    <property type="match status" value="1"/>
</dbReference>
<evidence type="ECO:0000313" key="4">
    <source>
        <dbReference type="Proteomes" id="UP000014978"/>
    </source>
</evidence>
<gene>
    <name evidence="3" type="ORF">SLOPH_2673</name>
</gene>
<dbReference type="OMA" id="FHDVQMY"/>
<keyword evidence="2" id="KW-0812">Transmembrane</keyword>
<dbReference type="OrthoDB" id="10248542at2759"/>
<keyword evidence="2" id="KW-1133">Transmembrane helix</keyword>
<evidence type="ECO:0000256" key="2">
    <source>
        <dbReference type="SAM" id="Phobius"/>
    </source>
</evidence>
<keyword evidence="1 3" id="KW-0647">Proteasome</keyword>
<dbReference type="SUPFAM" id="SSF56235">
    <property type="entry name" value="N-terminal nucleophile aminohydrolases (Ntn hydrolases)"/>
    <property type="match status" value="1"/>
</dbReference>
<dbReference type="Proteomes" id="UP000014978">
    <property type="component" value="Unassembled WGS sequence"/>
</dbReference>
<dbReference type="STRING" id="1358809.S7W815"/>
<dbReference type="AlphaFoldDB" id="S7W815"/>
<evidence type="ECO:0000256" key="1">
    <source>
        <dbReference type="ARBA" id="ARBA00022942"/>
    </source>
</evidence>
<accession>S7W815</accession>
<proteinExistence type="predicted"/>
<dbReference type="GO" id="GO:0000502">
    <property type="term" value="C:proteasome complex"/>
    <property type="evidence" value="ECO:0007669"/>
    <property type="project" value="UniProtKB-KW"/>
</dbReference>
<dbReference type="VEuPathDB" id="MicrosporidiaDB:SLOPH_2673"/>
<name>S7W815_SPRLO</name>
<dbReference type="EMBL" id="ATCN01001191">
    <property type="protein sequence ID" value="EPR77867.1"/>
    <property type="molecule type" value="Genomic_DNA"/>
</dbReference>
<keyword evidence="2" id="KW-0472">Membrane</keyword>
<feature type="transmembrane region" description="Helical" evidence="2">
    <location>
        <begin position="182"/>
        <end position="201"/>
    </location>
</feature>
<reference evidence="4" key="1">
    <citation type="journal article" date="2013" name="PLoS Genet.">
        <title>The genome of Spraguea lophii and the basis of host-microsporidian interactions.</title>
        <authorList>
            <person name="Campbell S.E."/>
            <person name="Williams T.A."/>
            <person name="Yousuf A."/>
            <person name="Soanes D.M."/>
            <person name="Paszkiewicz K.H."/>
            <person name="Williams B.A.P."/>
        </authorList>
    </citation>
    <scope>NUCLEOTIDE SEQUENCE [LARGE SCALE GENOMIC DNA]</scope>
    <source>
        <strain evidence="4">42_110</strain>
    </source>
</reference>
<dbReference type="InterPro" id="IPR050115">
    <property type="entry name" value="Proteasome_alpha"/>
</dbReference>
<comment type="caution">
    <text evidence="3">The sequence shown here is derived from an EMBL/GenBank/DDBJ whole genome shotgun (WGS) entry which is preliminary data.</text>
</comment>
<sequence>MRSYYTSSTLFAFKYSTGIIIATDTQLSYGRLNKNEVNKIFILGDDISKSRNTVSVKNERIIKESGNICKNITMISSTGEYSDTQYLLKELKKENINTNNTLTPQGYHRYLQRIMYSKRSNMKNINNNIIVAGIEVNKKEGSKENVFDHNKINIHTVDNTVNRKDNFNERLFLGAVDYRGNFFYSAVLSFGIGAYIVTPYLRSLDLENTDKDKALDAAIEGLRLLYYRCTQSSNKVQIAVMDETGYEIIEELIDGQWELGRNVV</sequence>
<dbReference type="HOGENOM" id="CLU_072435_1_0_1"/>
<evidence type="ECO:0000313" key="3">
    <source>
        <dbReference type="EMBL" id="EPR77867.1"/>
    </source>
</evidence>